<reference evidence="12 13" key="1">
    <citation type="journal article" date="2018" name="Syst. Appl. Microbiol.">
        <title>Abditibacterium utsteinense sp. nov., the first cultivated member of candidate phylum FBP, isolated from ice-free Antarctic soil samples.</title>
        <authorList>
            <person name="Tahon G."/>
            <person name="Tytgat B."/>
            <person name="Lebbe L."/>
            <person name="Carlier A."/>
            <person name="Willems A."/>
        </authorList>
    </citation>
    <scope>NUCLEOTIDE SEQUENCE [LARGE SCALE GENOMIC DNA]</scope>
    <source>
        <strain evidence="12 13">LMG 29911</strain>
    </source>
</reference>
<feature type="domain" description="ABC transmembrane type-1" evidence="11">
    <location>
        <begin position="87"/>
        <end position="296"/>
    </location>
</feature>
<dbReference type="InParanoid" id="A0A2S8SRN4"/>
<dbReference type="PANTHER" id="PTHR42922">
    <property type="entry name" value="PHOSPHATE TRANSPORT SYSTEM PERMEASE PROTEIN PSTA"/>
    <property type="match status" value="1"/>
</dbReference>
<evidence type="ECO:0000259" key="11">
    <source>
        <dbReference type="PROSITE" id="PS50928"/>
    </source>
</evidence>
<dbReference type="Pfam" id="PF00528">
    <property type="entry name" value="BPD_transp_1"/>
    <property type="match status" value="1"/>
</dbReference>
<evidence type="ECO:0000256" key="6">
    <source>
        <dbReference type="ARBA" id="ARBA00022592"/>
    </source>
</evidence>
<name>A0A2S8SRN4_9BACT</name>
<dbReference type="AlphaFoldDB" id="A0A2S8SRN4"/>
<dbReference type="GO" id="GO:0005315">
    <property type="term" value="F:phosphate transmembrane transporter activity"/>
    <property type="evidence" value="ECO:0007669"/>
    <property type="project" value="InterPro"/>
</dbReference>
<dbReference type="PANTHER" id="PTHR42922:SF1">
    <property type="entry name" value="PHOSPHATE TRANSPORT SYSTEM PERMEASE PROTEIN PSTA"/>
    <property type="match status" value="1"/>
</dbReference>
<dbReference type="GO" id="GO:0005886">
    <property type="term" value="C:plasma membrane"/>
    <property type="evidence" value="ECO:0007669"/>
    <property type="project" value="UniProtKB-SubCell"/>
</dbReference>
<dbReference type="EMBL" id="NIGF01000012">
    <property type="protein sequence ID" value="PQV63436.1"/>
    <property type="molecule type" value="Genomic_DNA"/>
</dbReference>
<keyword evidence="8 10" id="KW-1133">Transmembrane helix</keyword>
<keyword evidence="7 10" id="KW-0812">Transmembrane</keyword>
<dbReference type="GO" id="GO:0035435">
    <property type="term" value="P:phosphate ion transmembrane transport"/>
    <property type="evidence" value="ECO:0007669"/>
    <property type="project" value="InterPro"/>
</dbReference>
<dbReference type="FunCoup" id="A0A2S8SRN4">
    <property type="interactions" value="224"/>
</dbReference>
<feature type="transmembrane region" description="Helical" evidence="10">
    <location>
        <begin position="124"/>
        <end position="147"/>
    </location>
</feature>
<feature type="transmembrane region" description="Helical" evidence="10">
    <location>
        <begin position="276"/>
        <end position="299"/>
    </location>
</feature>
<evidence type="ECO:0000256" key="8">
    <source>
        <dbReference type="ARBA" id="ARBA00022989"/>
    </source>
</evidence>
<dbReference type="OrthoDB" id="9807065at2"/>
<proteinExistence type="inferred from homology"/>
<feature type="transmembrane region" description="Helical" evidence="10">
    <location>
        <begin position="36"/>
        <end position="58"/>
    </location>
</feature>
<dbReference type="Gene3D" id="1.10.3720.10">
    <property type="entry name" value="MetI-like"/>
    <property type="match status" value="1"/>
</dbReference>
<dbReference type="RefSeq" id="WP_106380513.1">
    <property type="nucleotide sequence ID" value="NZ_NIGF01000012.1"/>
</dbReference>
<feature type="transmembrane region" description="Helical" evidence="10">
    <location>
        <begin position="208"/>
        <end position="229"/>
    </location>
</feature>
<dbReference type="InterPro" id="IPR051408">
    <property type="entry name" value="Phosphate_transprt_permease"/>
</dbReference>
<organism evidence="12 13">
    <name type="scientific">Abditibacterium utsteinense</name>
    <dbReference type="NCBI Taxonomy" id="1960156"/>
    <lineage>
        <taxon>Bacteria</taxon>
        <taxon>Pseudomonadati</taxon>
        <taxon>Abditibacteriota</taxon>
        <taxon>Abditibacteriia</taxon>
        <taxon>Abditibacteriales</taxon>
        <taxon>Abditibacteriaceae</taxon>
        <taxon>Abditibacterium</taxon>
    </lineage>
</organism>
<keyword evidence="6" id="KW-0592">Phosphate transport</keyword>
<keyword evidence="9 10" id="KW-0472">Membrane</keyword>
<dbReference type="InterPro" id="IPR005672">
    <property type="entry name" value="Phosphate_PstA"/>
</dbReference>
<feature type="transmembrane region" description="Helical" evidence="10">
    <location>
        <begin position="159"/>
        <end position="179"/>
    </location>
</feature>
<evidence type="ECO:0000313" key="13">
    <source>
        <dbReference type="Proteomes" id="UP000237684"/>
    </source>
</evidence>
<dbReference type="CDD" id="cd06261">
    <property type="entry name" value="TM_PBP2"/>
    <property type="match status" value="1"/>
</dbReference>
<comment type="caution">
    <text evidence="12">The sequence shown here is derived from an EMBL/GenBank/DDBJ whole genome shotgun (WGS) entry which is preliminary data.</text>
</comment>
<evidence type="ECO:0000256" key="7">
    <source>
        <dbReference type="ARBA" id="ARBA00022692"/>
    </source>
</evidence>
<dbReference type="InterPro" id="IPR035906">
    <property type="entry name" value="MetI-like_sf"/>
</dbReference>
<evidence type="ECO:0000313" key="12">
    <source>
        <dbReference type="EMBL" id="PQV63436.1"/>
    </source>
</evidence>
<dbReference type="NCBIfam" id="TIGR00974">
    <property type="entry name" value="3a0107s02c"/>
    <property type="match status" value="1"/>
</dbReference>
<dbReference type="Proteomes" id="UP000237684">
    <property type="component" value="Unassembled WGS sequence"/>
</dbReference>
<accession>A0A2S8SRN4</accession>
<evidence type="ECO:0000256" key="9">
    <source>
        <dbReference type="ARBA" id="ARBA00023136"/>
    </source>
</evidence>
<evidence type="ECO:0000256" key="1">
    <source>
        <dbReference type="ARBA" id="ARBA00004651"/>
    </source>
</evidence>
<dbReference type="PROSITE" id="PS50928">
    <property type="entry name" value="ABC_TM1"/>
    <property type="match status" value="1"/>
</dbReference>
<comment type="subcellular location">
    <subcellularLocation>
        <location evidence="1 10">Cell membrane</location>
        <topology evidence="1 10">Multi-pass membrane protein</topology>
    </subcellularLocation>
</comment>
<evidence type="ECO:0000256" key="10">
    <source>
        <dbReference type="RuleBase" id="RU363043"/>
    </source>
</evidence>
<feature type="transmembrane region" description="Helical" evidence="10">
    <location>
        <begin position="86"/>
        <end position="112"/>
    </location>
</feature>
<keyword evidence="5 10" id="KW-1003">Cell membrane</keyword>
<evidence type="ECO:0000256" key="4">
    <source>
        <dbReference type="ARBA" id="ARBA00022448"/>
    </source>
</evidence>
<sequence>MQSTYSPQTSAATRPLPPMSKSLMNWRSFKSQAMRFLCALATFIAVIPLVLVLFTIAAKGLPVMNLEFFTATEHAAGDPGGGLKHAILGTLMMVGIASCLGLPIGVLGGLYLSEFGNNRLGFAFRFAADVLNGIPSIVVGVFVYTIAVLPVTKATDGDITFSALAGGLALGIMMVPTVMRTTEEIVRLVPMSLREGALALGDTRWHSVFKIVLGAAKGGVITGVLLSVARISGETAPLLFTALGSRYVNFDVRHATASLPVKIYDFATSADDHWNALAWGGALVLVTLILVLSIAARYFTRAKNA</sequence>
<keyword evidence="13" id="KW-1185">Reference proteome</keyword>
<dbReference type="InterPro" id="IPR000515">
    <property type="entry name" value="MetI-like"/>
</dbReference>
<keyword evidence="4" id="KW-0813">Transport</keyword>
<comment type="similarity">
    <text evidence="2 10">Belongs to the binding-protein-dependent transport system permease family. CysTW subfamily.</text>
</comment>
<evidence type="ECO:0000256" key="2">
    <source>
        <dbReference type="ARBA" id="ARBA00007069"/>
    </source>
</evidence>
<gene>
    <name evidence="12" type="ORF">B1R32_11291</name>
</gene>
<dbReference type="SUPFAM" id="SSF161098">
    <property type="entry name" value="MetI-like"/>
    <property type="match status" value="1"/>
</dbReference>
<protein>
    <recommendedName>
        <fullName evidence="3 10">Phosphate transport system permease protein PstA</fullName>
    </recommendedName>
</protein>
<evidence type="ECO:0000256" key="5">
    <source>
        <dbReference type="ARBA" id="ARBA00022475"/>
    </source>
</evidence>
<evidence type="ECO:0000256" key="3">
    <source>
        <dbReference type="ARBA" id="ARBA00016864"/>
    </source>
</evidence>